<proteinExistence type="predicted"/>
<name>A0ABW5WXD0_9STAP</name>
<dbReference type="Gene3D" id="1.10.10.10">
    <property type="entry name" value="Winged helix-like DNA-binding domain superfamily/Winged helix DNA-binding domain"/>
    <property type="match status" value="1"/>
</dbReference>
<reference evidence="2" key="1">
    <citation type="journal article" date="2019" name="Int. J. Syst. Evol. Microbiol.">
        <title>The Global Catalogue of Microorganisms (GCM) 10K type strain sequencing project: providing services to taxonomists for standard genome sequencing and annotation.</title>
        <authorList>
            <consortium name="The Broad Institute Genomics Platform"/>
            <consortium name="The Broad Institute Genome Sequencing Center for Infectious Disease"/>
            <person name="Wu L."/>
            <person name="Ma J."/>
        </authorList>
    </citation>
    <scope>NUCLEOTIDE SEQUENCE [LARGE SCALE GENOMIC DNA]</scope>
    <source>
        <strain evidence="2">KCTC 33575</strain>
    </source>
</reference>
<dbReference type="InterPro" id="IPR036388">
    <property type="entry name" value="WH-like_DNA-bd_sf"/>
</dbReference>
<dbReference type="Proteomes" id="UP001597519">
    <property type="component" value="Unassembled WGS sequence"/>
</dbReference>
<keyword evidence="2" id="KW-1185">Reference proteome</keyword>
<evidence type="ECO:0000313" key="2">
    <source>
        <dbReference type="Proteomes" id="UP001597519"/>
    </source>
</evidence>
<dbReference type="RefSeq" id="WP_377774684.1">
    <property type="nucleotide sequence ID" value="NZ_JBHUOQ010000004.1"/>
</dbReference>
<comment type="caution">
    <text evidence="1">The sequence shown here is derived from an EMBL/GenBank/DDBJ whole genome shotgun (WGS) entry which is preliminary data.</text>
</comment>
<accession>A0ABW5WXD0</accession>
<sequence>MNRSDRILSIFIRLLKGQRINKAELSTEMRVNARTIQRDIDDIRTHFYDSEEYGGRRVEVTYSHQDNCYFLDNEITSYNDYTFKYLLIIIRTLTPTINKEIYQFIESEIYQRYRDKSEELVAILKTFNVIGDVLPKRNIDNVWNAIIQSKAIYHTELKKRILPNALNFQYGQFTLLVENQKSFEGLPLDSGNFTLDKQTSNTSEHTVTLEIDRRVWHTLQNNQFIHSIEEDTDEYIVAIFKLNISEIHNLCFNHSPYVHVISPDYVREHITNRLIEMNRVYMNHKTN</sequence>
<organism evidence="1 2">
    <name type="scientific">Corticicoccus populi</name>
    <dbReference type="NCBI Taxonomy" id="1812821"/>
    <lineage>
        <taxon>Bacteria</taxon>
        <taxon>Bacillati</taxon>
        <taxon>Bacillota</taxon>
        <taxon>Bacilli</taxon>
        <taxon>Bacillales</taxon>
        <taxon>Staphylococcaceae</taxon>
        <taxon>Corticicoccus</taxon>
    </lineage>
</organism>
<evidence type="ECO:0000313" key="1">
    <source>
        <dbReference type="EMBL" id="MFD2831060.1"/>
    </source>
</evidence>
<gene>
    <name evidence="1" type="ORF">ACFSX4_11350</name>
</gene>
<dbReference type="EMBL" id="JBHUOQ010000004">
    <property type="protein sequence ID" value="MFD2831060.1"/>
    <property type="molecule type" value="Genomic_DNA"/>
</dbReference>
<protein>
    <submittedName>
        <fullName evidence="1">Helix-turn-helix transcriptional regulator</fullName>
    </submittedName>
</protein>